<name>A0A1T4JUX4_9BACT</name>
<gene>
    <name evidence="1" type="ORF">SAMN04488132_101215</name>
</gene>
<dbReference type="Pfam" id="PF15869">
    <property type="entry name" value="TolB_like"/>
    <property type="match status" value="1"/>
</dbReference>
<dbReference type="AlphaFoldDB" id="A0A1T4JUX4"/>
<protein>
    <submittedName>
        <fullName evidence="1">TolB-like 6-blade propeller-like</fullName>
    </submittedName>
</protein>
<organism evidence="1 2">
    <name type="scientific">Sediminibacterium ginsengisoli</name>
    <dbReference type="NCBI Taxonomy" id="413434"/>
    <lineage>
        <taxon>Bacteria</taxon>
        <taxon>Pseudomonadati</taxon>
        <taxon>Bacteroidota</taxon>
        <taxon>Chitinophagia</taxon>
        <taxon>Chitinophagales</taxon>
        <taxon>Chitinophagaceae</taxon>
        <taxon>Sediminibacterium</taxon>
    </lineage>
</organism>
<proteinExistence type="predicted"/>
<evidence type="ECO:0000313" key="2">
    <source>
        <dbReference type="Proteomes" id="UP000190888"/>
    </source>
</evidence>
<keyword evidence="2" id="KW-1185">Reference proteome</keyword>
<dbReference type="EMBL" id="FUWH01000001">
    <property type="protein sequence ID" value="SJZ34010.1"/>
    <property type="molecule type" value="Genomic_DNA"/>
</dbReference>
<dbReference type="Proteomes" id="UP000190888">
    <property type="component" value="Unassembled WGS sequence"/>
</dbReference>
<accession>A0A1T4JUX4</accession>
<reference evidence="1 2" key="1">
    <citation type="submission" date="2017-02" db="EMBL/GenBank/DDBJ databases">
        <authorList>
            <person name="Peterson S.W."/>
        </authorList>
    </citation>
    <scope>NUCLEOTIDE SEQUENCE [LARGE SCALE GENOMIC DNA]</scope>
    <source>
        <strain evidence="1 2">DSM 22335</strain>
    </source>
</reference>
<dbReference type="STRING" id="413434.SAMN04488132_101215"/>
<dbReference type="OrthoDB" id="1047112at2"/>
<dbReference type="InterPro" id="IPR011044">
    <property type="entry name" value="Quino_amine_DH_bsu"/>
</dbReference>
<evidence type="ECO:0000313" key="1">
    <source>
        <dbReference type="EMBL" id="SJZ34010.1"/>
    </source>
</evidence>
<dbReference type="PROSITE" id="PS51257">
    <property type="entry name" value="PROKAR_LIPOPROTEIN"/>
    <property type="match status" value="1"/>
</dbReference>
<dbReference type="SUPFAM" id="SSF50969">
    <property type="entry name" value="YVTN repeat-like/Quinoprotein amine dehydrogenase"/>
    <property type="match status" value="1"/>
</dbReference>
<sequence length="347" mass="39392">MYTIRNLLFFITVSVMIYGCATIRKFPASSDLAETRLMDAELQTPQSMTIYRDSLLLVMNNLNTNPHHIRVFDIAGKKAVNNLFPAGSKKGGTMAFMSFGISDSLVWVFDVAKNGFITANIDSVLKSNGSLEYYSEYRIKPQVFYYDATLLNRNEALLSGNYDTDEKLSYVKFADTTQNKKLLSYLEDSAIGSSRFKKTSYESFMLLKPDKKKLLLACRYSDQFELLDLTTGAHKKMKGPIGFAPQLAPFEDNSGRPVAAPDNATMFGFLKGFATEKFIYLLFSGNEIKSPRRFYSNQVLVYNWEGQPVKQFNLKNDIVCFSVSSDDKTLYTLNPRTRVISFSELKW</sequence>
<dbReference type="RefSeq" id="WP_078829563.1">
    <property type="nucleotide sequence ID" value="NZ_FUWH01000001.1"/>
</dbReference>